<evidence type="ECO:0000313" key="1">
    <source>
        <dbReference type="EMBL" id="PKU84763.1"/>
    </source>
</evidence>
<name>A0A2I0XA29_9ASPA</name>
<keyword evidence="2" id="KW-1185">Reference proteome</keyword>
<sequence>MFQWSKREFGRVCVRLELDKQLSLGVWVEGPNGRFYQNVEYERISSLCFNYGIVGHLSSTCGARSVVDGSVQKEGNCNVEGKKFEASQEEPAYGPWIHVNNRKKSWFNQRKVRQTNSNPVIKGFKQIFKKKLVQEISQVANA</sequence>
<gene>
    <name evidence="1" type="ORF">MA16_Dca008173</name>
</gene>
<evidence type="ECO:0000313" key="2">
    <source>
        <dbReference type="Proteomes" id="UP000233837"/>
    </source>
</evidence>
<accession>A0A2I0XA29</accession>
<dbReference type="PANTHER" id="PTHR31286:SF99">
    <property type="entry name" value="DUF4283 DOMAIN-CONTAINING PROTEIN"/>
    <property type="match status" value="1"/>
</dbReference>
<dbReference type="PANTHER" id="PTHR31286">
    <property type="entry name" value="GLYCINE-RICH CELL WALL STRUCTURAL PROTEIN 1.8-LIKE"/>
    <property type="match status" value="1"/>
</dbReference>
<dbReference type="EMBL" id="KZ502032">
    <property type="protein sequence ID" value="PKU84763.1"/>
    <property type="molecule type" value="Genomic_DNA"/>
</dbReference>
<evidence type="ECO:0008006" key="3">
    <source>
        <dbReference type="Google" id="ProtNLM"/>
    </source>
</evidence>
<dbReference type="InterPro" id="IPR040256">
    <property type="entry name" value="At4g02000-like"/>
</dbReference>
<dbReference type="Proteomes" id="UP000233837">
    <property type="component" value="Unassembled WGS sequence"/>
</dbReference>
<proteinExistence type="predicted"/>
<organism evidence="1 2">
    <name type="scientific">Dendrobium catenatum</name>
    <dbReference type="NCBI Taxonomy" id="906689"/>
    <lineage>
        <taxon>Eukaryota</taxon>
        <taxon>Viridiplantae</taxon>
        <taxon>Streptophyta</taxon>
        <taxon>Embryophyta</taxon>
        <taxon>Tracheophyta</taxon>
        <taxon>Spermatophyta</taxon>
        <taxon>Magnoliopsida</taxon>
        <taxon>Liliopsida</taxon>
        <taxon>Asparagales</taxon>
        <taxon>Orchidaceae</taxon>
        <taxon>Epidendroideae</taxon>
        <taxon>Malaxideae</taxon>
        <taxon>Dendrobiinae</taxon>
        <taxon>Dendrobium</taxon>
    </lineage>
</organism>
<reference evidence="1 2" key="1">
    <citation type="journal article" date="2016" name="Sci. Rep.">
        <title>The Dendrobium catenatum Lindl. genome sequence provides insights into polysaccharide synthase, floral development and adaptive evolution.</title>
        <authorList>
            <person name="Zhang G.Q."/>
            <person name="Xu Q."/>
            <person name="Bian C."/>
            <person name="Tsai W.C."/>
            <person name="Yeh C.M."/>
            <person name="Liu K.W."/>
            <person name="Yoshida K."/>
            <person name="Zhang L.S."/>
            <person name="Chang S.B."/>
            <person name="Chen F."/>
            <person name="Shi Y."/>
            <person name="Su Y.Y."/>
            <person name="Zhang Y.Q."/>
            <person name="Chen L.J."/>
            <person name="Yin Y."/>
            <person name="Lin M."/>
            <person name="Huang H."/>
            <person name="Deng H."/>
            <person name="Wang Z.W."/>
            <person name="Zhu S.L."/>
            <person name="Zhao X."/>
            <person name="Deng C."/>
            <person name="Niu S.C."/>
            <person name="Huang J."/>
            <person name="Wang M."/>
            <person name="Liu G.H."/>
            <person name="Yang H.J."/>
            <person name="Xiao X.J."/>
            <person name="Hsiao Y.Y."/>
            <person name="Wu W.L."/>
            <person name="Chen Y.Y."/>
            <person name="Mitsuda N."/>
            <person name="Ohme-Takagi M."/>
            <person name="Luo Y.B."/>
            <person name="Van de Peer Y."/>
            <person name="Liu Z.J."/>
        </authorList>
    </citation>
    <scope>NUCLEOTIDE SEQUENCE [LARGE SCALE GENOMIC DNA]</scope>
    <source>
        <tissue evidence="1">The whole plant</tissue>
    </source>
</reference>
<dbReference type="AlphaFoldDB" id="A0A2I0XA29"/>
<protein>
    <recommendedName>
        <fullName evidence="3">DUF4283 domain-containing protein</fullName>
    </recommendedName>
</protein>
<reference evidence="1 2" key="2">
    <citation type="journal article" date="2017" name="Nature">
        <title>The Apostasia genome and the evolution of orchids.</title>
        <authorList>
            <person name="Zhang G.Q."/>
            <person name="Liu K.W."/>
            <person name="Li Z."/>
            <person name="Lohaus R."/>
            <person name="Hsiao Y.Y."/>
            <person name="Niu S.C."/>
            <person name="Wang J.Y."/>
            <person name="Lin Y.C."/>
            <person name="Xu Q."/>
            <person name="Chen L.J."/>
            <person name="Yoshida K."/>
            <person name="Fujiwara S."/>
            <person name="Wang Z.W."/>
            <person name="Zhang Y.Q."/>
            <person name="Mitsuda N."/>
            <person name="Wang M."/>
            <person name="Liu G.H."/>
            <person name="Pecoraro L."/>
            <person name="Huang H.X."/>
            <person name="Xiao X.J."/>
            <person name="Lin M."/>
            <person name="Wu X.Y."/>
            <person name="Wu W.L."/>
            <person name="Chen Y.Y."/>
            <person name="Chang S.B."/>
            <person name="Sakamoto S."/>
            <person name="Ohme-Takagi M."/>
            <person name="Yagi M."/>
            <person name="Zeng S.J."/>
            <person name="Shen C.Y."/>
            <person name="Yeh C.M."/>
            <person name="Luo Y.B."/>
            <person name="Tsai W.C."/>
            <person name="Van de Peer Y."/>
            <person name="Liu Z.J."/>
        </authorList>
    </citation>
    <scope>NUCLEOTIDE SEQUENCE [LARGE SCALE GENOMIC DNA]</scope>
    <source>
        <tissue evidence="1">The whole plant</tissue>
    </source>
</reference>